<sequence>MPRLSHHDLRRNFRELLNADRCFHTASVFDPMSARIAADLGFEVGILGGSVASLQVLAAPDFNLITLSEFVEQATRICRVAQLPVLADADHGYGNALNVMRTVSELERAGISALTIEDTLLPPKFGRRSTDLIGMFEAVGKIRAALEARVDPEMAIIGRTNAGVIGFEEVIARAQAYEKAGADAICLVGIEDFDHLESIASQLSKPLMLVTYGNPNLRDNARLAALGVRIVVNGHAAYFAAIKATYDCLREQRQVDALDLNASQLSVKYSTADEYVVWAEEYMQVKE</sequence>
<evidence type="ECO:0000256" key="5">
    <source>
        <dbReference type="ARBA" id="ARBA00023239"/>
    </source>
</evidence>
<dbReference type="GO" id="GO:0019629">
    <property type="term" value="P:propionate catabolic process, 2-methylcitrate cycle"/>
    <property type="evidence" value="ECO:0007669"/>
    <property type="project" value="TreeGrafter"/>
</dbReference>
<keyword evidence="3 6" id="KW-0210">Decarboxylase</keyword>
<reference evidence="8 13" key="2">
    <citation type="submission" date="2014-11" db="EMBL/GenBank/DDBJ databases">
        <title>Genomics and ecophysiology of heterotrophic nitrogen fixing bacteria isolated from estuarine surface water.</title>
        <authorList>
            <person name="Bentzon-Tilia M."/>
            <person name="Severin I."/>
            <person name="Hansen L.H."/>
            <person name="Riemann L."/>
        </authorList>
    </citation>
    <scope>NUCLEOTIDE SEQUENCE [LARGE SCALE GENOMIC DNA]</scope>
    <source>
        <strain evidence="8 13">BAL361</strain>
    </source>
</reference>
<dbReference type="OrthoDB" id="9771433at2"/>
<accession>A0A023WNX3</accession>
<dbReference type="OMA" id="IAHACSY"/>
<dbReference type="PANTHER" id="PTHR42905:SF3">
    <property type="entry name" value="OXALOACETATE DECARBOXYLASE"/>
    <property type="match status" value="1"/>
</dbReference>
<dbReference type="EMBL" id="JAAMRD010000003">
    <property type="protein sequence ID" value="MBA1303882.1"/>
    <property type="molecule type" value="Genomic_DNA"/>
</dbReference>
<dbReference type="InterPro" id="IPR039556">
    <property type="entry name" value="ICL/PEPM"/>
</dbReference>
<keyword evidence="2 6" id="KW-0479">Metal-binding</keyword>
<dbReference type="CDD" id="cd00377">
    <property type="entry name" value="ICL_PEPM"/>
    <property type="match status" value="1"/>
</dbReference>
<comment type="subunit">
    <text evidence="6">Homotetramer; dimer of dimers.</text>
</comment>
<dbReference type="SUPFAM" id="SSF51621">
    <property type="entry name" value="Phosphoenolpyruvate/pyruvate domain"/>
    <property type="match status" value="1"/>
</dbReference>
<dbReference type="KEGG" id="psz:PSTAB_3695"/>
<dbReference type="RefSeq" id="WP_003301755.1">
    <property type="nucleotide sequence ID" value="NC_015740.1"/>
</dbReference>
<dbReference type="EMBL" id="JXXD01000039">
    <property type="protein sequence ID" value="KIZ37444.1"/>
    <property type="molecule type" value="Genomic_DNA"/>
</dbReference>
<dbReference type="InterPro" id="IPR015813">
    <property type="entry name" value="Pyrv/PenolPyrv_kinase-like_dom"/>
</dbReference>
<evidence type="ECO:0000256" key="1">
    <source>
        <dbReference type="ARBA" id="ARBA00005838"/>
    </source>
</evidence>
<proteinExistence type="inferred from homology"/>
<dbReference type="EC" id="4.1.1.112" evidence="6"/>
<dbReference type="GO" id="GO:0042866">
    <property type="term" value="P:pyruvate biosynthetic process"/>
    <property type="evidence" value="ECO:0007669"/>
    <property type="project" value="UniProtKB-UniRule"/>
</dbReference>
<dbReference type="SMR" id="A0A023WNX3"/>
<dbReference type="EMBL" id="POUM01000010">
    <property type="protein sequence ID" value="PNF59159.1"/>
    <property type="molecule type" value="Genomic_DNA"/>
</dbReference>
<organism evidence="7 12">
    <name type="scientific">Stutzerimonas stutzeri</name>
    <name type="common">Pseudomonas stutzeri</name>
    <dbReference type="NCBI Taxonomy" id="316"/>
    <lineage>
        <taxon>Bacteria</taxon>
        <taxon>Pseudomonadati</taxon>
        <taxon>Pseudomonadota</taxon>
        <taxon>Gammaproteobacteria</taxon>
        <taxon>Pseudomonadales</taxon>
        <taxon>Pseudomonadaceae</taxon>
        <taxon>Stutzerimonas</taxon>
    </lineage>
</organism>
<evidence type="ECO:0000313" key="14">
    <source>
        <dbReference type="Proteomes" id="UP000236003"/>
    </source>
</evidence>
<dbReference type="EMBL" id="JAOCDG010000011">
    <property type="protein sequence ID" value="MDH0688062.1"/>
    <property type="molecule type" value="Genomic_DNA"/>
</dbReference>
<evidence type="ECO:0000313" key="9">
    <source>
        <dbReference type="EMBL" id="MBA1303882.1"/>
    </source>
</evidence>
<evidence type="ECO:0000313" key="11">
    <source>
        <dbReference type="EMBL" id="PNF59159.1"/>
    </source>
</evidence>
<dbReference type="InterPro" id="IPR023687">
    <property type="entry name" value="Oxaloacetate_deCOase_bac"/>
</dbReference>
<evidence type="ECO:0000313" key="7">
    <source>
        <dbReference type="EMBL" id="AHY41390.1"/>
    </source>
</evidence>
<dbReference type="GO" id="GO:0046421">
    <property type="term" value="F:methylisocitrate lyase activity"/>
    <property type="evidence" value="ECO:0007669"/>
    <property type="project" value="TreeGrafter"/>
</dbReference>
<comment type="similarity">
    <text evidence="6">Belongs to the isocitrate lyase family. Oxaloacetate decarboxylase subfamily.</text>
</comment>
<dbReference type="GeneID" id="75212139"/>
<keyword evidence="4 6" id="KW-0460">Magnesium</keyword>
<feature type="binding site" evidence="6">
    <location>
        <position position="159"/>
    </location>
    <ligand>
        <name>substrate</name>
    </ligand>
</feature>
<dbReference type="Pfam" id="PF13714">
    <property type="entry name" value="PEP_mutase"/>
    <property type="match status" value="1"/>
</dbReference>
<reference evidence="9" key="4">
    <citation type="submission" date="2020-02" db="EMBL/GenBank/DDBJ databases">
        <title>Synteny-based analysis reveals conserved mechanism for high triclosan tolerance in Pseudomonas, as well as instances of horizontal transfer.</title>
        <authorList>
            <person name="Mcfarland A.G."/>
            <person name="Bertucci H.K."/>
            <person name="Litmann E."/>
            <person name="Shen J."/>
            <person name="Huttenhower C."/>
            <person name="Hartmann E.M."/>
        </authorList>
    </citation>
    <scope>NUCLEOTIDE SEQUENCE</scope>
    <source>
        <strain evidence="9">109A1</strain>
    </source>
</reference>
<name>A0A023WNX3_STUST</name>
<dbReference type="AlphaFoldDB" id="A0A023WNX3"/>
<reference evidence="10" key="5">
    <citation type="submission" date="2022-09" db="EMBL/GenBank/DDBJ databases">
        <title>Intensive care unit water sources are persistently colonized with multi-drug resistant bacteria and are the site of extensive horizontal gene transfer of antibiotic resistance genes.</title>
        <authorList>
            <person name="Diorio-Toth L."/>
        </authorList>
    </citation>
    <scope>NUCLEOTIDE SEQUENCE</scope>
    <source>
        <strain evidence="10">GD03864</strain>
    </source>
</reference>
<dbReference type="GO" id="GO:0008948">
    <property type="term" value="F:oxaloacetate decarboxylase activity"/>
    <property type="evidence" value="ECO:0007669"/>
    <property type="project" value="UniProtKB-UniRule"/>
</dbReference>
<evidence type="ECO:0000313" key="13">
    <source>
        <dbReference type="Proteomes" id="UP000032439"/>
    </source>
</evidence>
<evidence type="ECO:0000256" key="6">
    <source>
        <dbReference type="HAMAP-Rule" id="MF_01299"/>
    </source>
</evidence>
<evidence type="ECO:0000313" key="10">
    <source>
        <dbReference type="EMBL" id="MDH0688062.1"/>
    </source>
</evidence>
<evidence type="ECO:0000313" key="12">
    <source>
        <dbReference type="Proteomes" id="UP000025238"/>
    </source>
</evidence>
<feature type="binding site" evidence="6">
    <location>
        <position position="88"/>
    </location>
    <ligand>
        <name>Mg(2+)</name>
        <dbReference type="ChEBI" id="CHEBI:18420"/>
    </ligand>
</feature>
<comment type="function">
    <text evidence="6">Catalyzes the decarboxylation of oxaloacetate into pyruvate. Seems to play a role in maintaining cellular concentrations of bicarbonate and pyruvate.</text>
</comment>
<dbReference type="HAMAP" id="MF_01299">
    <property type="entry name" value="OadC"/>
    <property type="match status" value="1"/>
</dbReference>
<dbReference type="EMBL" id="CP007509">
    <property type="protein sequence ID" value="AHY41390.1"/>
    <property type="molecule type" value="Genomic_DNA"/>
</dbReference>
<dbReference type="Proteomes" id="UP000032439">
    <property type="component" value="Unassembled WGS sequence"/>
</dbReference>
<dbReference type="GO" id="GO:0006107">
    <property type="term" value="P:oxaloacetate metabolic process"/>
    <property type="evidence" value="ECO:0007669"/>
    <property type="project" value="UniProtKB-UniRule"/>
</dbReference>
<dbReference type="KEGG" id="pstu:UIB01_02505"/>
<dbReference type="Proteomes" id="UP000236003">
    <property type="component" value="Unassembled WGS sequence"/>
</dbReference>
<comment type="similarity">
    <text evidence="1">Belongs to the isocitrate lyase/PEP mutase superfamily. Oxaloacetate decarboxylase family.</text>
</comment>
<dbReference type="PANTHER" id="PTHR42905">
    <property type="entry name" value="PHOSPHOENOLPYRUVATE CARBOXYLASE"/>
    <property type="match status" value="1"/>
</dbReference>
<comment type="cofactor">
    <cofactor evidence="6">
        <name>Mg(2+)</name>
        <dbReference type="ChEBI" id="CHEBI:18420"/>
    </cofactor>
    <text evidence="6">Binds 1 Mg(2+) ion per subunit.</text>
</comment>
<keyword evidence="5 6" id="KW-0456">Lyase</keyword>
<accession>F8H2C0</accession>
<evidence type="ECO:0000313" key="8">
    <source>
        <dbReference type="EMBL" id="KIZ37444.1"/>
    </source>
</evidence>
<dbReference type="HOGENOM" id="CLU_027389_3_2_6"/>
<reference evidence="7 12" key="1">
    <citation type="submission" date="2014-03" db="EMBL/GenBank/DDBJ databases">
        <title>Complete genome sequence of Pseudomonas stutzeri 19SMN4.</title>
        <authorList>
            <person name="Brunet-Galmes I."/>
            <person name="Nogales B."/>
            <person name="Busquets A."/>
            <person name="Pena A."/>
            <person name="Gomila M."/>
            <person name="Garcia-Valdes E."/>
            <person name="Lalucat J."/>
            <person name="Bennasar A."/>
            <person name="Bosch R."/>
        </authorList>
    </citation>
    <scope>NUCLEOTIDE SEQUENCE [LARGE SCALE GENOMIC DNA]</scope>
    <source>
        <strain evidence="7 12">19SMN4</strain>
    </source>
</reference>
<dbReference type="GO" id="GO:0000287">
    <property type="term" value="F:magnesium ion binding"/>
    <property type="evidence" value="ECO:0007669"/>
    <property type="project" value="UniProtKB-UniRule"/>
</dbReference>
<evidence type="ECO:0000256" key="2">
    <source>
        <dbReference type="ARBA" id="ARBA00022723"/>
    </source>
</evidence>
<feature type="binding site" evidence="6">
    <location>
        <position position="235"/>
    </location>
    <ligand>
        <name>substrate</name>
    </ligand>
</feature>
<dbReference type="Proteomes" id="UP001161139">
    <property type="component" value="Unassembled WGS sequence"/>
</dbReference>
<protein>
    <recommendedName>
        <fullName evidence="6">Oxaloacetate decarboxylase</fullName>
        <ecNumber evidence="6">4.1.1.112</ecNumber>
    </recommendedName>
</protein>
<dbReference type="InterPro" id="IPR040442">
    <property type="entry name" value="Pyrv_kinase-like_dom_sf"/>
</dbReference>
<dbReference type="Gene3D" id="3.20.20.60">
    <property type="entry name" value="Phosphoenolpyruvate-binding domains"/>
    <property type="match status" value="1"/>
</dbReference>
<dbReference type="Proteomes" id="UP000025238">
    <property type="component" value="Chromosome"/>
</dbReference>
<evidence type="ECO:0000256" key="4">
    <source>
        <dbReference type="ARBA" id="ARBA00022842"/>
    </source>
</evidence>
<gene>
    <name evidence="11" type="ORF">CXK99_12900</name>
    <name evidence="9" type="ORF">G7024_05625</name>
    <name evidence="8" type="ORF">LO50_05540</name>
    <name evidence="10" type="ORF">N5D09_08185</name>
    <name evidence="7" type="ORF">UIB01_02505</name>
</gene>
<reference evidence="11 14" key="3">
    <citation type="submission" date="2018-01" db="EMBL/GenBank/DDBJ databases">
        <title>Denitrification phenotypes of diverse strains of Pseudomonas stutzeri.</title>
        <authorList>
            <person name="Milligan D.A."/>
            <person name="Bergaust L."/>
            <person name="Bakken L.R."/>
            <person name="Frostegard A."/>
        </authorList>
    </citation>
    <scope>NUCLEOTIDE SEQUENCE [LARGE SCALE GENOMIC DNA]</scope>
    <source>
        <strain evidence="11 14">CCUG 44592</strain>
    </source>
</reference>
<comment type="catalytic activity">
    <reaction evidence="6">
        <text>oxaloacetate + H(+) = pyruvate + CO2</text>
        <dbReference type="Rhea" id="RHEA:15641"/>
        <dbReference type="ChEBI" id="CHEBI:15361"/>
        <dbReference type="ChEBI" id="CHEBI:15378"/>
        <dbReference type="ChEBI" id="CHEBI:16452"/>
        <dbReference type="ChEBI" id="CHEBI:16526"/>
        <dbReference type="EC" id="4.1.1.112"/>
    </reaction>
</comment>
<dbReference type="Proteomes" id="UP001138621">
    <property type="component" value="Unassembled WGS sequence"/>
</dbReference>
<dbReference type="PATRIC" id="fig|316.104.peg.494"/>
<feature type="binding site" evidence="6">
    <location>
        <position position="50"/>
    </location>
    <ligand>
        <name>substrate</name>
    </ligand>
</feature>
<evidence type="ECO:0000256" key="3">
    <source>
        <dbReference type="ARBA" id="ARBA00022793"/>
    </source>
</evidence>